<keyword evidence="8" id="KW-0902">Two-component regulatory system</keyword>
<evidence type="ECO:0000256" key="4">
    <source>
        <dbReference type="ARBA" id="ARBA00022679"/>
    </source>
</evidence>
<proteinExistence type="predicted"/>
<name>A0ABS0J4X7_9BACT</name>
<dbReference type="Gene3D" id="1.10.287.130">
    <property type="match status" value="1"/>
</dbReference>
<dbReference type="CDD" id="cd00082">
    <property type="entry name" value="HisKA"/>
    <property type="match status" value="1"/>
</dbReference>
<dbReference type="InterPro" id="IPR036097">
    <property type="entry name" value="HisK_dim/P_sf"/>
</dbReference>
<keyword evidence="9" id="KW-0472">Membrane</keyword>
<keyword evidence="9" id="KW-1133">Transmembrane helix</keyword>
<dbReference type="SUPFAM" id="SSF47384">
    <property type="entry name" value="Homodimeric domain of signal transducing histidine kinase"/>
    <property type="match status" value="1"/>
</dbReference>
<dbReference type="RefSeq" id="WP_196609538.1">
    <property type="nucleotide sequence ID" value="NZ_VRYY01000304.1"/>
</dbReference>
<dbReference type="SUPFAM" id="SSF55781">
    <property type="entry name" value="GAF domain-like"/>
    <property type="match status" value="1"/>
</dbReference>
<evidence type="ECO:0000256" key="1">
    <source>
        <dbReference type="ARBA" id="ARBA00000085"/>
    </source>
</evidence>
<evidence type="ECO:0000256" key="7">
    <source>
        <dbReference type="ARBA" id="ARBA00022840"/>
    </source>
</evidence>
<dbReference type="PANTHER" id="PTHR43065">
    <property type="entry name" value="SENSOR HISTIDINE KINASE"/>
    <property type="match status" value="1"/>
</dbReference>
<keyword evidence="7" id="KW-0067">ATP-binding</keyword>
<dbReference type="PANTHER" id="PTHR43065:SF10">
    <property type="entry name" value="PEROXIDE STRESS-ACTIVATED HISTIDINE KINASE MAK3"/>
    <property type="match status" value="1"/>
</dbReference>
<dbReference type="Gene3D" id="3.30.450.20">
    <property type="entry name" value="PAS domain"/>
    <property type="match status" value="1"/>
</dbReference>
<dbReference type="Pfam" id="PF00512">
    <property type="entry name" value="HisKA"/>
    <property type="match status" value="1"/>
</dbReference>
<feature type="domain" description="Signal transduction histidine kinase dimerisation/phosphoacceptor" evidence="10">
    <location>
        <begin position="591"/>
        <end position="656"/>
    </location>
</feature>
<feature type="transmembrane region" description="Helical" evidence="9">
    <location>
        <begin position="215"/>
        <end position="238"/>
    </location>
</feature>
<organism evidence="11 12">
    <name type="scientific">Nitratidesulfovibrio oxamicus</name>
    <dbReference type="NCBI Taxonomy" id="32016"/>
    <lineage>
        <taxon>Bacteria</taxon>
        <taxon>Pseudomonadati</taxon>
        <taxon>Thermodesulfobacteriota</taxon>
        <taxon>Desulfovibrionia</taxon>
        <taxon>Desulfovibrionales</taxon>
        <taxon>Desulfovibrionaceae</taxon>
        <taxon>Nitratidesulfovibrio</taxon>
    </lineage>
</organism>
<evidence type="ECO:0000313" key="12">
    <source>
        <dbReference type="Proteomes" id="UP001194469"/>
    </source>
</evidence>
<dbReference type="PROSITE" id="PS51257">
    <property type="entry name" value="PROKAR_LIPOPROTEIN"/>
    <property type="match status" value="1"/>
</dbReference>
<evidence type="ECO:0000256" key="6">
    <source>
        <dbReference type="ARBA" id="ARBA00022777"/>
    </source>
</evidence>
<sequence length="678" mass="74239">MIRLTPHSLQARFLLGLLLILACLGGFFALSLFMHLERLVENEARDRAALILSQAEAVQSYVRNTLRPAMYKTLSEDTFVIEAMSTSFVTRAVMTDNNMAHDRFTYRRVAVGARNPAYEASERERAIIARFQEDPELTRVEDVTEDTGERWFITARPVRFEASCLRCHGDPAEAPPVLLAMYGAERGFWRKTGDLAGMTMVALPMDQAVSGMTDAVMSFGVLFAGGALVLFAVIHVFFNRLVVHNLRRMGGVMRRHFPDEADMTMPRRGQPDVGIDDLLGDMESLALHLSEARAKLRDYAANLEGMVHERTLDLASEATARRTDVELFVGLLDRLNRSSGKGELLAASLALIARRFGADRAAYACVLSASDFHAWPDRSVRPELPADWHDMAAEGSPRLTTRAWFIPVQTSDTTRGLLCLYWDADHASGPGTADLAQAVGRQLGIAMDNLDALDNLLRQNALLDSIFEGISDPLLLLGGDGRVVLANSSARRLTRSLAASPGKADDGHDNAAATNGTPLAELLDAADIAARMGDGPVSRAVTLRDGRSFAVNAYPLGGRLERGGRTVAYLRETTDERRMLERVQQHEKLVAVGKLAAGLAHEINNPLGVIHCYADLLRAAAPDGQAQADIDVIMRHTEQARKVVRDLLDFARPKQAERGPCDVADVLAGLADVFRPRA</sequence>
<reference evidence="11 12" key="1">
    <citation type="submission" date="2019-08" db="EMBL/GenBank/DDBJ databases">
        <authorList>
            <person name="Luo N."/>
        </authorList>
    </citation>
    <scope>NUCLEOTIDE SEQUENCE [LARGE SCALE GENOMIC DNA]</scope>
    <source>
        <strain evidence="11 12">NCIMB 9442</strain>
    </source>
</reference>
<dbReference type="SMART" id="SM00388">
    <property type="entry name" value="HisKA"/>
    <property type="match status" value="1"/>
</dbReference>
<evidence type="ECO:0000313" key="11">
    <source>
        <dbReference type="EMBL" id="MBG3877487.1"/>
    </source>
</evidence>
<comment type="caution">
    <text evidence="11">The sequence shown here is derived from an EMBL/GenBank/DDBJ whole genome shotgun (WGS) entry which is preliminary data.</text>
</comment>
<keyword evidence="5" id="KW-0547">Nucleotide-binding</keyword>
<evidence type="ECO:0000256" key="5">
    <source>
        <dbReference type="ARBA" id="ARBA00022741"/>
    </source>
</evidence>
<evidence type="ECO:0000256" key="8">
    <source>
        <dbReference type="ARBA" id="ARBA00023012"/>
    </source>
</evidence>
<dbReference type="InterPro" id="IPR021796">
    <property type="entry name" value="Tll0287-like_dom"/>
</dbReference>
<feature type="non-terminal residue" evidence="11">
    <location>
        <position position="678"/>
    </location>
</feature>
<dbReference type="Pfam" id="PF11845">
    <property type="entry name" value="Tll0287-like"/>
    <property type="match status" value="1"/>
</dbReference>
<comment type="catalytic activity">
    <reaction evidence="1">
        <text>ATP + protein L-histidine = ADP + protein N-phospho-L-histidine.</text>
        <dbReference type="EC" id="2.7.13.3"/>
    </reaction>
</comment>
<accession>A0ABS0J4X7</accession>
<dbReference type="Proteomes" id="UP001194469">
    <property type="component" value="Unassembled WGS sequence"/>
</dbReference>
<dbReference type="EC" id="2.7.13.3" evidence="2"/>
<keyword evidence="3" id="KW-0597">Phosphoprotein</keyword>
<dbReference type="EMBL" id="VRYY01000304">
    <property type="protein sequence ID" value="MBG3877487.1"/>
    <property type="molecule type" value="Genomic_DNA"/>
</dbReference>
<evidence type="ECO:0000256" key="9">
    <source>
        <dbReference type="SAM" id="Phobius"/>
    </source>
</evidence>
<keyword evidence="9" id="KW-0812">Transmembrane</keyword>
<evidence type="ECO:0000259" key="10">
    <source>
        <dbReference type="SMART" id="SM00388"/>
    </source>
</evidence>
<keyword evidence="6" id="KW-0418">Kinase</keyword>
<gene>
    <name evidence="11" type="ORF">FVW20_10765</name>
</gene>
<keyword evidence="12" id="KW-1185">Reference proteome</keyword>
<evidence type="ECO:0000256" key="3">
    <source>
        <dbReference type="ARBA" id="ARBA00022553"/>
    </source>
</evidence>
<protein>
    <recommendedName>
        <fullName evidence="2">histidine kinase</fullName>
        <ecNumber evidence="2">2.7.13.3</ecNumber>
    </recommendedName>
</protein>
<evidence type="ECO:0000256" key="2">
    <source>
        <dbReference type="ARBA" id="ARBA00012438"/>
    </source>
</evidence>
<keyword evidence="4" id="KW-0808">Transferase</keyword>
<dbReference type="InterPro" id="IPR003661">
    <property type="entry name" value="HisK_dim/P_dom"/>
</dbReference>